<dbReference type="Proteomes" id="UP000671862">
    <property type="component" value="Chromosome"/>
</dbReference>
<name>A0ABX7S4P1_9BACT</name>
<dbReference type="RefSeq" id="WP_207566117.1">
    <property type="nucleotide sequence ID" value="NZ_CP071446.1"/>
</dbReference>
<dbReference type="EMBL" id="CP071446">
    <property type="protein sequence ID" value="QTA37392.1"/>
    <property type="molecule type" value="Genomic_DNA"/>
</dbReference>
<accession>A0ABX7S4P1</accession>
<evidence type="ECO:0000313" key="1">
    <source>
        <dbReference type="EMBL" id="QTA37392.1"/>
    </source>
</evidence>
<reference evidence="1 2" key="1">
    <citation type="submission" date="2021-03" db="EMBL/GenBank/DDBJ databases">
        <title>Thermosipho ferrireducens sp.nov., an anaerobic thermophilic iron-reducing bacterium isolated from a deep-sea hydrothermal sulfide deposits.</title>
        <authorList>
            <person name="Zeng X."/>
            <person name="Chen Y."/>
            <person name="Shao Z."/>
        </authorList>
    </citation>
    <scope>NUCLEOTIDE SEQUENCE [LARGE SCALE GENOMIC DNA]</scope>
    <source>
        <strain evidence="1 2">JL129W03</strain>
    </source>
</reference>
<evidence type="ECO:0000313" key="2">
    <source>
        <dbReference type="Proteomes" id="UP000671862"/>
    </source>
</evidence>
<proteinExistence type="predicted"/>
<organism evidence="1 2">
    <name type="scientific">Thermosipho ferrireducens</name>
    <dbReference type="NCBI Taxonomy" id="2571116"/>
    <lineage>
        <taxon>Bacteria</taxon>
        <taxon>Thermotogati</taxon>
        <taxon>Thermotogota</taxon>
        <taxon>Thermotogae</taxon>
        <taxon>Thermotogales</taxon>
        <taxon>Fervidobacteriaceae</taxon>
        <taxon>Thermosipho</taxon>
    </lineage>
</organism>
<protein>
    <submittedName>
        <fullName evidence="1">Uncharacterized protein</fullName>
    </submittedName>
</protein>
<sequence length="187" mass="21623">MAIILFSTLLFCGTSIFEFVENTAGARDFKFSADIVFDVYSPDNNELITKFTIDGTIINLEKFIIEFREPEFLKGIKISLDTINNLINYTYSDYTITEISNYDMEIVYEFINTAVGFLTSPIFQVHETKTGLTFIPSGYSFLKRLGLEPTKIDIYLKENKIEKITFTTEESTESVIILFKQFEIIRR</sequence>
<gene>
    <name evidence="1" type="ORF">JYK00_06540</name>
</gene>
<keyword evidence="2" id="KW-1185">Reference proteome</keyword>